<accession>A0A7S8EA72</accession>
<keyword evidence="5 9" id="KW-1133">Transmembrane helix</keyword>
<keyword evidence="8" id="KW-0961">Cell wall biogenesis/degradation</keyword>
<dbReference type="Proteomes" id="UP000594468">
    <property type="component" value="Chromosome"/>
</dbReference>
<evidence type="ECO:0000256" key="4">
    <source>
        <dbReference type="ARBA" id="ARBA00022692"/>
    </source>
</evidence>
<evidence type="ECO:0000256" key="2">
    <source>
        <dbReference type="ARBA" id="ARBA00022676"/>
    </source>
</evidence>
<keyword evidence="11" id="KW-1185">Reference proteome</keyword>
<sequence>MITLISIGYLICAGFLALYTLGQAVLLLQYLRHRQPEQTPSAPATWPHVTVQLPIYNEQYVAQRALNALAALDYPELEIQVLDDSTDETRRIVAQEVARLQGKGVNITHLTRPTREGFKAGALAAGMARLDSEYIAIFDADFVPEPDFLRRTLPYLLADERLGMVQTRWAHLNADENALTQAQRLAVDTHFIIEQSARSASNWFMPFNGTGGVWRAAAIQDAGGWYGDTLTEDLDLSYRAQLAGWRVKLLPDVVVPGELPPQLAAYEQQQARWAVGSTQNLVRHGWAVLRAPMPFMCRVMALHHLCQYVPQTLMMLMLLMAPPLLMADALHSLRLAPLGVLSLVPPLMYALTQSRLTTSWPARLMALPLLVALGTGLIWRNSIAMIQALAGASLSFERTPKFAGAWPTRAYARGRSKWPFIELLLVGYSLWAAWLAAQHQPYLVPYLLLHAFSFSVVVVWHMRDLWQQRQVRASGVIQHPS</sequence>
<dbReference type="RefSeq" id="WP_195171320.1">
    <property type="nucleotide sequence ID" value="NZ_CP062983.1"/>
</dbReference>
<keyword evidence="6" id="KW-0333">Golgi apparatus</keyword>
<feature type="transmembrane region" description="Helical" evidence="9">
    <location>
        <begin position="358"/>
        <end position="379"/>
    </location>
</feature>
<keyword evidence="7 9" id="KW-0472">Membrane</keyword>
<gene>
    <name evidence="10" type="ORF">G4Y79_02430</name>
</gene>
<dbReference type="PANTHER" id="PTHR32044">
    <property type="entry name" value="GLUCOMANNAN 4-BETA-MANNOSYLTRANSFERASE 9"/>
    <property type="match status" value="1"/>
</dbReference>
<dbReference type="FunFam" id="3.90.550.10:FF:000057">
    <property type="entry name" value="Glycosyltransferase-like protein, family 2"/>
    <property type="match status" value="1"/>
</dbReference>
<dbReference type="SUPFAM" id="SSF53448">
    <property type="entry name" value="Nucleotide-diphospho-sugar transferases"/>
    <property type="match status" value="1"/>
</dbReference>
<dbReference type="KEGG" id="pmet:G4Y79_02430"/>
<name>A0A7S8EA72_9CHLR</name>
<dbReference type="GO" id="GO:0071555">
    <property type="term" value="P:cell wall organization"/>
    <property type="evidence" value="ECO:0007669"/>
    <property type="project" value="UniProtKB-KW"/>
</dbReference>
<comment type="subcellular location">
    <subcellularLocation>
        <location evidence="1">Golgi apparatus membrane</location>
        <topology evidence="1">Multi-pass membrane protein</topology>
    </subcellularLocation>
</comment>
<evidence type="ECO:0000313" key="11">
    <source>
        <dbReference type="Proteomes" id="UP000594468"/>
    </source>
</evidence>
<organism evidence="10 11">
    <name type="scientific">Phototrophicus methaneseepsis</name>
    <dbReference type="NCBI Taxonomy" id="2710758"/>
    <lineage>
        <taxon>Bacteria</taxon>
        <taxon>Bacillati</taxon>
        <taxon>Chloroflexota</taxon>
        <taxon>Candidatus Thermofontia</taxon>
        <taxon>Phototrophicales</taxon>
        <taxon>Phototrophicaceae</taxon>
        <taxon>Phototrophicus</taxon>
    </lineage>
</organism>
<proteinExistence type="predicted"/>
<evidence type="ECO:0000256" key="6">
    <source>
        <dbReference type="ARBA" id="ARBA00023034"/>
    </source>
</evidence>
<evidence type="ECO:0000256" key="7">
    <source>
        <dbReference type="ARBA" id="ARBA00023136"/>
    </source>
</evidence>
<protein>
    <submittedName>
        <fullName evidence="10">Glycosyltransferase</fullName>
    </submittedName>
</protein>
<evidence type="ECO:0000256" key="8">
    <source>
        <dbReference type="ARBA" id="ARBA00023316"/>
    </source>
</evidence>
<feature type="transmembrane region" description="Helical" evidence="9">
    <location>
        <begin position="418"/>
        <end position="437"/>
    </location>
</feature>
<dbReference type="GO" id="GO:0016757">
    <property type="term" value="F:glycosyltransferase activity"/>
    <property type="evidence" value="ECO:0007669"/>
    <property type="project" value="UniProtKB-KW"/>
</dbReference>
<dbReference type="PANTHER" id="PTHR32044:SF80">
    <property type="entry name" value="XYLOGLUCAN GLYCOSYLTRANSFERASE 2-RELATED"/>
    <property type="match status" value="1"/>
</dbReference>
<dbReference type="Pfam" id="PF13641">
    <property type="entry name" value="Glyco_tranf_2_3"/>
    <property type="match status" value="1"/>
</dbReference>
<dbReference type="EMBL" id="CP062983">
    <property type="protein sequence ID" value="QPC83253.1"/>
    <property type="molecule type" value="Genomic_DNA"/>
</dbReference>
<dbReference type="Gene3D" id="3.90.550.10">
    <property type="entry name" value="Spore Coat Polysaccharide Biosynthesis Protein SpsA, Chain A"/>
    <property type="match status" value="1"/>
</dbReference>
<dbReference type="InterPro" id="IPR029044">
    <property type="entry name" value="Nucleotide-diphossugar_trans"/>
</dbReference>
<keyword evidence="4 9" id="KW-0812">Transmembrane</keyword>
<feature type="transmembrane region" description="Helical" evidence="9">
    <location>
        <begin position="308"/>
        <end position="326"/>
    </location>
</feature>
<evidence type="ECO:0000256" key="1">
    <source>
        <dbReference type="ARBA" id="ARBA00004653"/>
    </source>
</evidence>
<evidence type="ECO:0000256" key="5">
    <source>
        <dbReference type="ARBA" id="ARBA00022989"/>
    </source>
</evidence>
<evidence type="ECO:0000256" key="3">
    <source>
        <dbReference type="ARBA" id="ARBA00022679"/>
    </source>
</evidence>
<evidence type="ECO:0000256" key="9">
    <source>
        <dbReference type="SAM" id="Phobius"/>
    </source>
</evidence>
<keyword evidence="2" id="KW-0328">Glycosyltransferase</keyword>
<reference evidence="10 11" key="1">
    <citation type="submission" date="2020-02" db="EMBL/GenBank/DDBJ databases">
        <authorList>
            <person name="Zheng R.K."/>
            <person name="Sun C.M."/>
        </authorList>
    </citation>
    <scope>NUCLEOTIDE SEQUENCE [LARGE SCALE GENOMIC DNA]</scope>
    <source>
        <strain evidence="11">rifampicinis</strain>
    </source>
</reference>
<feature type="transmembrane region" description="Helical" evidence="9">
    <location>
        <begin position="443"/>
        <end position="462"/>
    </location>
</feature>
<feature type="transmembrane region" description="Helical" evidence="9">
    <location>
        <begin position="7"/>
        <end position="31"/>
    </location>
</feature>
<keyword evidence="3 10" id="KW-0808">Transferase</keyword>
<dbReference type="AlphaFoldDB" id="A0A7S8EA72"/>
<evidence type="ECO:0000313" key="10">
    <source>
        <dbReference type="EMBL" id="QPC83253.1"/>
    </source>
</evidence>